<gene>
    <name evidence="4" type="primary">LOC108981292</name>
</gene>
<dbReference type="Pfam" id="PF07173">
    <property type="entry name" value="GRDP-like"/>
    <property type="match status" value="1"/>
</dbReference>
<evidence type="ECO:0000313" key="3">
    <source>
        <dbReference type="Proteomes" id="UP000235220"/>
    </source>
</evidence>
<dbReference type="Pfam" id="PF25334">
    <property type="entry name" value="C2_GRDP"/>
    <property type="match status" value="1"/>
</dbReference>
<reference evidence="4" key="1">
    <citation type="submission" date="2025-08" db="UniProtKB">
        <authorList>
            <consortium name="RefSeq"/>
        </authorList>
    </citation>
    <scope>IDENTIFICATION</scope>
    <source>
        <tissue evidence="4">Leaves</tissue>
    </source>
</reference>
<dbReference type="STRING" id="51240.A0A2I4DLE1"/>
<dbReference type="Gramene" id="Jr11_21460_p1">
    <property type="protein sequence ID" value="cds.Jr11_21460_p1"/>
    <property type="gene ID" value="Jr11_21460"/>
</dbReference>
<dbReference type="OrthoDB" id="2684236at2759"/>
<proteinExistence type="predicted"/>
<protein>
    <submittedName>
        <fullName evidence="4">Glycine-rich domain-containing protein 2-like</fullName>
    </submittedName>
</protein>
<dbReference type="PANTHER" id="PTHR34365:SF15">
    <property type="entry name" value="GLYCINE-RICH DOMAIN-CONTAINING PROTEIN 1"/>
    <property type="match status" value="1"/>
</dbReference>
<organism evidence="3 4">
    <name type="scientific">Juglans regia</name>
    <name type="common">English walnut</name>
    <dbReference type="NCBI Taxonomy" id="51240"/>
    <lineage>
        <taxon>Eukaryota</taxon>
        <taxon>Viridiplantae</taxon>
        <taxon>Streptophyta</taxon>
        <taxon>Embryophyta</taxon>
        <taxon>Tracheophyta</taxon>
        <taxon>Spermatophyta</taxon>
        <taxon>Magnoliopsida</taxon>
        <taxon>eudicotyledons</taxon>
        <taxon>Gunneridae</taxon>
        <taxon>Pentapetalae</taxon>
        <taxon>rosids</taxon>
        <taxon>fabids</taxon>
        <taxon>Fagales</taxon>
        <taxon>Juglandaceae</taxon>
        <taxon>Juglans</taxon>
    </lineage>
</organism>
<dbReference type="GeneID" id="108981292"/>
<feature type="domain" description="GRDP C2" evidence="1">
    <location>
        <begin position="324"/>
        <end position="456"/>
    </location>
</feature>
<dbReference type="AlphaFoldDB" id="A0A2I4DLE1"/>
<sequence>MEKEQELEWDEAQKIVISEDLVAAAKQQLKFLAEVDKNRYLYDGPVLDLAILRYKHCWLPLLAKHTKFNVTEGPLVVPLDCEWIWHCHRLNPVRYKNDCEELYGRVLDNWNVASSVQGTCKKHTEEIWNIMYPTEPYELDPRSQLTENFGAIVMGASERTDYDLHSAVKRQCPFFYQVSGPAMNDDHFLEGAVARYKGFLHLIKRNKERSINRFCVPTYDIDLIWHSHQLHPDSYCKDLVAIMDKELEHDDTDSDRTKGKKLDVGFSRTTKQWEEAFGSRYWRAGAMYRGRAPSPLAINLHKVNTMSMKLSPSNEYQNVIRLPKKTLVEVMLEIVGIKYLQVGFKGNLFVSFGKEQPDLVFNTRKRTSIYSESGKKQVTVFQCEPNGELLFELMTSSSLNLPTERAAKVLGTTSISLEHLIHPISKLPIEKWFDLMPNPGVTVSKPFSLRIALSLTAPTPANYVAQMVRTGPFSKSPCFIPLPGRSLHHDTKTFILDEDDNETISLLMSESTIKDASSSLSKKEVTGMAASGETHVLAEFDGKRWSLINATWLLQLQKELNEDGHIFELTGIQKVIIFPGRKLEYESDCCEKLKDEQNFMTAVEFSTENPYGKAVALFNLKSGFLKIKEEWLVLPGILSAFIISDILRKEGYSGISTDNIQDQREIVNVLTEDVKRCNKETRTTNSIALEKAMGADEAVEKGTKVILKENCTCSRKHGYKRKAPRKSVACEKFADCRTCRGCADGGAEDGTDCTERYGGKSEASMKGIPYGRCDDGYDHKDLVRSGGCHAGGGCSGGCGGGGGGGGSCGGGCRGGGGCGK</sequence>
<dbReference type="GO" id="GO:0071470">
    <property type="term" value="P:cellular response to osmotic stress"/>
    <property type="evidence" value="ECO:0000318"/>
    <property type="project" value="GO_Central"/>
</dbReference>
<evidence type="ECO:0000259" key="1">
    <source>
        <dbReference type="Pfam" id="PF25334"/>
    </source>
</evidence>
<dbReference type="InterPro" id="IPR057458">
    <property type="entry name" value="GRDP_C2"/>
</dbReference>
<dbReference type="Pfam" id="PF25335">
    <property type="entry name" value="GRDP_C"/>
    <property type="match status" value="1"/>
</dbReference>
<dbReference type="KEGG" id="jre:108981292"/>
<name>A0A2I4DLE1_JUGRE</name>
<feature type="domain" description="GRPD C-terminal" evidence="2">
    <location>
        <begin position="495"/>
        <end position="626"/>
    </location>
</feature>
<keyword evidence="3" id="KW-1185">Reference proteome</keyword>
<evidence type="ECO:0000313" key="4">
    <source>
        <dbReference type="RefSeq" id="XP_018807947.2"/>
    </source>
</evidence>
<dbReference type="PANTHER" id="PTHR34365">
    <property type="entry name" value="ENOLASE (DUF1399)"/>
    <property type="match status" value="1"/>
</dbReference>
<dbReference type="InterPro" id="IPR057518">
    <property type="entry name" value="GRDP_C"/>
</dbReference>
<dbReference type="Proteomes" id="UP000235220">
    <property type="component" value="Chromosome 11"/>
</dbReference>
<evidence type="ECO:0000259" key="2">
    <source>
        <dbReference type="Pfam" id="PF25335"/>
    </source>
</evidence>
<dbReference type="InterPro" id="IPR009836">
    <property type="entry name" value="GRDP-like"/>
</dbReference>
<dbReference type="RefSeq" id="XP_018807947.2">
    <property type="nucleotide sequence ID" value="XM_018952402.2"/>
</dbReference>
<accession>A0A2I4DLE1</accession>